<dbReference type="Pfam" id="PF13499">
    <property type="entry name" value="EF-hand_7"/>
    <property type="match status" value="1"/>
</dbReference>
<dbReference type="Gene3D" id="1.10.238.10">
    <property type="entry name" value="EF-hand"/>
    <property type="match status" value="1"/>
</dbReference>
<dbReference type="InterPro" id="IPR051581">
    <property type="entry name" value="Ca-bind"/>
</dbReference>
<evidence type="ECO:0000313" key="6">
    <source>
        <dbReference type="Proteomes" id="UP000039865"/>
    </source>
</evidence>
<dbReference type="SMART" id="SM00054">
    <property type="entry name" value="EFh"/>
    <property type="match status" value="2"/>
</dbReference>
<gene>
    <name evidence="5" type="primary">Contig13853.g14781</name>
    <name evidence="5" type="ORF">STYLEM_387</name>
</gene>
<sequence length="731" mass="86375">MNQSNINKKEQNQDQIDSTDLNEEAIKQYIWIQWLRKRFAHTSKIQYLNRPQELKKQIDIQNVFKKFDEDGSNSLDVNEVHEMFQQNGINIGEETLKKLFSIVDKQNKGALDLDKFQKFVIKLIKILRKQEEEKAQQNKVAFLPFDFSSLLNFLSQKSQRDKLLSQVEQSTFNVEETVQDIQAFNNLFKLKAQADTDDLDLPIQKEVKVRCEMERMQPGTKIDFQKSQTSTINETYNEDESLNKIDVYKDAKLRIQAFQRIYKDQSMFNDSSKHSSPIGKHSERGSQSVKIEKILNNYAKQSMEKELSKTNVIDEFQDEIDESKHLNQNQLASRIDKMMASTQKDQGLQLRSQLNSILEANQNEISKLTSQSQSQRMLPQHRKSSSQDLQRALTQLEQVPNVLMKYENFGADPYNKSNFSNSIQISNNRQFQSNRQFLNFLQHKNKKRISNDQKIFREAKKHFKVPADGFIDFKQNQIDIEKLRVEDQSKNLQSMQNFMFKRRDFAAIKDEKLQSRIIQDQMRINRMGLYGMEFQNPSPSRNLQTLPLKFGKTQRITMKDNLRATSTINYGDEQDNFQKSLKLVDLKQSITDRTKRRHQTNEKNNDEQVLRTYRDIKMQVNNMNSFSNQKAWQTIDQQASQFDYRNNHASLEKLHKFKDTQPFSHVFKRNQEKNSKDQKFERRQFIKEIISKKQNNLMMSQAQSIIRDIEQIVPNVKRPQDLINTQRMSML</sequence>
<reference evidence="5 6" key="1">
    <citation type="submission" date="2014-06" db="EMBL/GenBank/DDBJ databases">
        <authorList>
            <person name="Swart Estienne"/>
        </authorList>
    </citation>
    <scope>NUCLEOTIDE SEQUENCE [LARGE SCALE GENOMIC DNA]</scope>
    <source>
        <strain evidence="5 6">130c</strain>
    </source>
</reference>
<evidence type="ECO:0000256" key="1">
    <source>
        <dbReference type="ARBA" id="ARBA00022723"/>
    </source>
</evidence>
<keyword evidence="3" id="KW-0106">Calcium</keyword>
<dbReference type="GO" id="GO:0005509">
    <property type="term" value="F:calcium ion binding"/>
    <property type="evidence" value="ECO:0007669"/>
    <property type="project" value="InterPro"/>
</dbReference>
<dbReference type="PANTHER" id="PTHR34524">
    <property type="entry name" value="CALCYPHOSIN"/>
    <property type="match status" value="1"/>
</dbReference>
<dbReference type="InParanoid" id="A0A077ZNF2"/>
<evidence type="ECO:0000256" key="2">
    <source>
        <dbReference type="ARBA" id="ARBA00022737"/>
    </source>
</evidence>
<dbReference type="OMA" id="CEMERMQ"/>
<dbReference type="PROSITE" id="PS50222">
    <property type="entry name" value="EF_HAND_2"/>
    <property type="match status" value="2"/>
</dbReference>
<evidence type="ECO:0000256" key="3">
    <source>
        <dbReference type="ARBA" id="ARBA00022837"/>
    </source>
</evidence>
<protein>
    <submittedName>
        <fullName evidence="5">Ef hand family protein</fullName>
    </submittedName>
</protein>
<dbReference type="InterPro" id="IPR011992">
    <property type="entry name" value="EF-hand-dom_pair"/>
</dbReference>
<keyword evidence="1" id="KW-0479">Metal-binding</keyword>
<keyword evidence="2" id="KW-0677">Repeat</keyword>
<dbReference type="PROSITE" id="PS00018">
    <property type="entry name" value="EF_HAND_1"/>
    <property type="match status" value="1"/>
</dbReference>
<dbReference type="InterPro" id="IPR018247">
    <property type="entry name" value="EF_Hand_1_Ca_BS"/>
</dbReference>
<name>A0A077ZNF2_STYLE</name>
<dbReference type="AlphaFoldDB" id="A0A077ZNF2"/>
<feature type="domain" description="EF-hand" evidence="4">
    <location>
        <begin position="55"/>
        <end position="90"/>
    </location>
</feature>
<dbReference type="SUPFAM" id="SSF47473">
    <property type="entry name" value="EF-hand"/>
    <property type="match status" value="1"/>
</dbReference>
<evidence type="ECO:0000313" key="5">
    <source>
        <dbReference type="EMBL" id="CDW71443.1"/>
    </source>
</evidence>
<dbReference type="Proteomes" id="UP000039865">
    <property type="component" value="Unassembled WGS sequence"/>
</dbReference>
<dbReference type="OrthoDB" id="26525at2759"/>
<accession>A0A077ZNF2</accession>
<feature type="domain" description="EF-hand" evidence="4">
    <location>
        <begin position="91"/>
        <end position="126"/>
    </location>
</feature>
<proteinExistence type="predicted"/>
<dbReference type="PANTHER" id="PTHR34524:SF6">
    <property type="entry name" value="CALCYPHOSINE LIKE"/>
    <property type="match status" value="1"/>
</dbReference>
<organism evidence="5 6">
    <name type="scientific">Stylonychia lemnae</name>
    <name type="common">Ciliate</name>
    <dbReference type="NCBI Taxonomy" id="5949"/>
    <lineage>
        <taxon>Eukaryota</taxon>
        <taxon>Sar</taxon>
        <taxon>Alveolata</taxon>
        <taxon>Ciliophora</taxon>
        <taxon>Intramacronucleata</taxon>
        <taxon>Spirotrichea</taxon>
        <taxon>Stichotrichia</taxon>
        <taxon>Sporadotrichida</taxon>
        <taxon>Oxytrichidae</taxon>
        <taxon>Stylonychinae</taxon>
        <taxon>Stylonychia</taxon>
    </lineage>
</organism>
<dbReference type="EMBL" id="CCKQ01000384">
    <property type="protein sequence ID" value="CDW71443.1"/>
    <property type="molecule type" value="Genomic_DNA"/>
</dbReference>
<dbReference type="InterPro" id="IPR002048">
    <property type="entry name" value="EF_hand_dom"/>
</dbReference>
<evidence type="ECO:0000259" key="4">
    <source>
        <dbReference type="PROSITE" id="PS50222"/>
    </source>
</evidence>
<keyword evidence="6" id="KW-1185">Reference proteome</keyword>